<evidence type="ECO:0000313" key="3">
    <source>
        <dbReference type="Proteomes" id="UP000033121"/>
    </source>
</evidence>
<dbReference type="Gene3D" id="1.20.120.450">
    <property type="entry name" value="dinb family like domain"/>
    <property type="match status" value="1"/>
</dbReference>
<name>A0A0E9N1D5_9BACT</name>
<evidence type="ECO:0000313" key="2">
    <source>
        <dbReference type="EMBL" id="GAO43145.1"/>
    </source>
</evidence>
<keyword evidence="3" id="KW-1185">Reference proteome</keyword>
<dbReference type="RefSeq" id="WP_046369072.1">
    <property type="nucleotide sequence ID" value="NZ_BBWV01000002.1"/>
</dbReference>
<dbReference type="InterPro" id="IPR034660">
    <property type="entry name" value="DinB/YfiT-like"/>
</dbReference>
<reference evidence="2 3" key="1">
    <citation type="submission" date="2015-04" db="EMBL/GenBank/DDBJ databases">
        <title>Whole genome shotgun sequence of Flavihumibacter petaseus NBRC 106054.</title>
        <authorList>
            <person name="Miyazawa S."/>
            <person name="Hosoyama A."/>
            <person name="Hashimoto M."/>
            <person name="Noguchi M."/>
            <person name="Tsuchikane K."/>
            <person name="Ohji S."/>
            <person name="Yamazoe A."/>
            <person name="Ichikawa N."/>
            <person name="Kimura A."/>
            <person name="Fujita N."/>
        </authorList>
    </citation>
    <scope>NUCLEOTIDE SEQUENCE [LARGE SCALE GENOMIC DNA]</scope>
    <source>
        <strain evidence="2 3">NBRC 106054</strain>
    </source>
</reference>
<dbReference type="OrthoDB" id="4295522at2"/>
<gene>
    <name evidence="2" type="ORF">FPE01S_02_02490</name>
</gene>
<dbReference type="Pfam" id="PF12867">
    <property type="entry name" value="DinB_2"/>
    <property type="match status" value="1"/>
</dbReference>
<dbReference type="InterPro" id="IPR024775">
    <property type="entry name" value="DinB-like"/>
</dbReference>
<dbReference type="EMBL" id="BBWV01000002">
    <property type="protein sequence ID" value="GAO43145.1"/>
    <property type="molecule type" value="Genomic_DNA"/>
</dbReference>
<feature type="domain" description="DinB-like" evidence="1">
    <location>
        <begin position="19"/>
        <end position="149"/>
    </location>
</feature>
<proteinExistence type="predicted"/>
<organism evidence="2 3">
    <name type="scientific">Flavihumibacter petaseus NBRC 106054</name>
    <dbReference type="NCBI Taxonomy" id="1220578"/>
    <lineage>
        <taxon>Bacteria</taxon>
        <taxon>Pseudomonadati</taxon>
        <taxon>Bacteroidota</taxon>
        <taxon>Chitinophagia</taxon>
        <taxon>Chitinophagales</taxon>
        <taxon>Chitinophagaceae</taxon>
        <taxon>Flavihumibacter</taxon>
    </lineage>
</organism>
<dbReference type="Proteomes" id="UP000033121">
    <property type="component" value="Unassembled WGS sequence"/>
</dbReference>
<comment type="caution">
    <text evidence="2">The sequence shown here is derived from an EMBL/GenBank/DDBJ whole genome shotgun (WGS) entry which is preliminary data.</text>
</comment>
<dbReference type="AlphaFoldDB" id="A0A0E9N1D5"/>
<evidence type="ECO:0000259" key="1">
    <source>
        <dbReference type="Pfam" id="PF12867"/>
    </source>
</evidence>
<accession>A0A0E9N1D5</accession>
<dbReference type="SUPFAM" id="SSF109854">
    <property type="entry name" value="DinB/YfiT-like putative metalloenzymes"/>
    <property type="match status" value="1"/>
</dbReference>
<dbReference type="STRING" id="1220578.FPE01S_02_02490"/>
<sequence>MQNSINKIRQVRLFILRQLDGLSNEQLNRIPEGFNNNIIWNIAHLICAGQGLSYLRSGLPATVDQKYIVPFRTGTKPEGIIADAETDTIKELFINSIDDMERDYNNSIFQQQTYTPSEGIQKGYGITLSNIDDALDFLLYHEGLHSGQILALKRLVV</sequence>
<protein>
    <recommendedName>
        <fullName evidence="1">DinB-like domain-containing protein</fullName>
    </recommendedName>
</protein>